<dbReference type="Proteomes" id="UP001276854">
    <property type="component" value="Unassembled WGS sequence"/>
</dbReference>
<comment type="caution">
    <text evidence="2">The sequence shown here is derived from an EMBL/GenBank/DDBJ whole genome shotgun (WGS) entry which is preliminary data.</text>
</comment>
<dbReference type="InterPro" id="IPR013108">
    <property type="entry name" value="Amidohydro_3"/>
</dbReference>
<dbReference type="EMBL" id="JAWONS010000026">
    <property type="protein sequence ID" value="MDW2796155.1"/>
    <property type="molecule type" value="Genomic_DNA"/>
</dbReference>
<dbReference type="PANTHER" id="PTHR22642">
    <property type="entry name" value="IMIDAZOLONEPROPIONASE"/>
    <property type="match status" value="1"/>
</dbReference>
<dbReference type="InterPro" id="IPR011059">
    <property type="entry name" value="Metal-dep_hydrolase_composite"/>
</dbReference>
<dbReference type="RefSeq" id="WP_318062431.1">
    <property type="nucleotide sequence ID" value="NZ_JAWONS010000026.1"/>
</dbReference>
<keyword evidence="3" id="KW-1185">Reference proteome</keyword>
<dbReference type="InterPro" id="IPR032466">
    <property type="entry name" value="Metal_Hydrolase"/>
</dbReference>
<name>A0ABU4GGS1_9CLOT</name>
<protein>
    <submittedName>
        <fullName evidence="2">Amidohydrolase family protein</fullName>
    </submittedName>
</protein>
<organism evidence="2 3">
    <name type="scientific">Clostridium boliviensis</name>
    <dbReference type="NCBI Taxonomy" id="318465"/>
    <lineage>
        <taxon>Bacteria</taxon>
        <taxon>Bacillati</taxon>
        <taxon>Bacillota</taxon>
        <taxon>Clostridia</taxon>
        <taxon>Eubacteriales</taxon>
        <taxon>Clostridiaceae</taxon>
        <taxon>Clostridium</taxon>
    </lineage>
</organism>
<sequence length="516" mass="58846">MEKKFSMVIVAKNLFDSVNSNAYEGYLCIEENRIAEKGIGQPSEDILSRADQILTFEEELVMPGITDTHTFFTGYAVFHLGADVSKVQDNEKGLTILKAYEEEHPSIGAMFGHGWDPKKWNQQEAEKMLEEHFPQKAVILFAADRSTCIMNQIASDIYKFTSDTCYPESYYRIMREYLNDRKFIEKEFSDYMEMMNSRGVTTVKEMGFDDFYGFTNYLKAMENSEKLHLRTFFMSQPVGAKMNLEYARNMRDMFTGDKIRFSGFNRMTDGTIADHKGDLKEPYKGKLYTCSIQIPYEEIEADVLAADKEDFRWTLHAQGDGAVGKITSIYEKCKRVNGKLKNHHAITDMEFTDPKDLKKLGEIGAIAEIYFQIMSLDSSKVLLENIERTIGMERGKCYWNRRKMLDCGMTLSGATDLPLMITSVPESIYYSVGGYLDGSQDPFQRENTLEVSELLKAWTVGGQKNLGMSDKLGTLEEGKLADITVFDKNLLVVDAREAKKAQVILTIMDGKIVYRG</sequence>
<reference evidence="2 3" key="1">
    <citation type="submission" date="2023-10" db="EMBL/GenBank/DDBJ databases">
        <title>A novel Glycoside Hydrolase 43-Like Enzyme from Clostrdium boliviensis is an Endo-xylanase, and a Candidate for Xylooligosaccharides Production from Different Xylan Substrates.</title>
        <authorList>
            <person name="Alvarez M.T."/>
            <person name="Rocabado-Villegas L.R."/>
            <person name="Salas-Veizaga D.M."/>
            <person name="Linares-Pasten J.A."/>
            <person name="Gudmundsdottir E.E."/>
            <person name="Hreggvidsson G.O."/>
            <person name="Adlercreutz P."/>
            <person name="Nordberg Karlsson E."/>
        </authorList>
    </citation>
    <scope>NUCLEOTIDE SEQUENCE [LARGE SCALE GENOMIC DNA]</scope>
    <source>
        <strain evidence="2 3">E-1</strain>
    </source>
</reference>
<dbReference type="Gene3D" id="3.20.20.140">
    <property type="entry name" value="Metal-dependent hydrolases"/>
    <property type="match status" value="1"/>
</dbReference>
<dbReference type="Gene3D" id="2.30.40.10">
    <property type="entry name" value="Urease, subunit C, domain 1"/>
    <property type="match status" value="1"/>
</dbReference>
<evidence type="ECO:0000259" key="1">
    <source>
        <dbReference type="Pfam" id="PF07969"/>
    </source>
</evidence>
<feature type="domain" description="Amidohydrolase 3" evidence="1">
    <location>
        <begin position="60"/>
        <end position="514"/>
    </location>
</feature>
<accession>A0ABU4GGS1</accession>
<evidence type="ECO:0000313" key="3">
    <source>
        <dbReference type="Proteomes" id="UP001276854"/>
    </source>
</evidence>
<dbReference type="PANTHER" id="PTHR22642:SF2">
    <property type="entry name" value="PROTEIN LONG AFTER FAR-RED 3"/>
    <property type="match status" value="1"/>
</dbReference>
<proteinExistence type="predicted"/>
<dbReference type="Pfam" id="PF07969">
    <property type="entry name" value="Amidohydro_3"/>
    <property type="match status" value="1"/>
</dbReference>
<evidence type="ECO:0000313" key="2">
    <source>
        <dbReference type="EMBL" id="MDW2796155.1"/>
    </source>
</evidence>
<gene>
    <name evidence="2" type="ORF">RZO55_00950</name>
</gene>
<dbReference type="SUPFAM" id="SSF51556">
    <property type="entry name" value="Metallo-dependent hydrolases"/>
    <property type="match status" value="1"/>
</dbReference>
<dbReference type="SUPFAM" id="SSF51338">
    <property type="entry name" value="Composite domain of metallo-dependent hydrolases"/>
    <property type="match status" value="1"/>
</dbReference>
<dbReference type="Gene3D" id="3.10.310.70">
    <property type="match status" value="1"/>
</dbReference>